<dbReference type="GO" id="GO:0016788">
    <property type="term" value="F:hydrolase activity, acting on ester bonds"/>
    <property type="evidence" value="ECO:0007669"/>
    <property type="project" value="InterPro"/>
</dbReference>
<dbReference type="EMBL" id="QXXA01000005">
    <property type="protein sequence ID" value="NBI06185.1"/>
    <property type="molecule type" value="Genomic_DNA"/>
</dbReference>
<dbReference type="Gene3D" id="3.30.70.1890">
    <property type="match status" value="1"/>
</dbReference>
<dbReference type="InterPro" id="IPR045747">
    <property type="entry name" value="CRISPR-assoc_prot_Cas6_N_sf"/>
</dbReference>
<dbReference type="OrthoDB" id="45555at2"/>
<accession>A0A845QUI7</accession>
<protein>
    <submittedName>
        <fullName evidence="3">CRISPR-associated endoribonuclease Cas6</fullName>
    </submittedName>
</protein>
<dbReference type="InterPro" id="IPR049435">
    <property type="entry name" value="Cas_Cas6_C"/>
</dbReference>
<keyword evidence="4" id="KW-1185">Reference proteome</keyword>
<dbReference type="NCBIfam" id="TIGR01877">
    <property type="entry name" value="cas_cas6"/>
    <property type="match status" value="1"/>
</dbReference>
<dbReference type="AlphaFoldDB" id="A0A845QUI7"/>
<organism evidence="3 4">
    <name type="scientific">Senegalia massiliensis</name>
    <dbReference type="NCBI Taxonomy" id="1720316"/>
    <lineage>
        <taxon>Bacteria</taxon>
        <taxon>Bacillati</taxon>
        <taxon>Bacillota</taxon>
        <taxon>Clostridia</taxon>
        <taxon>Eubacteriales</taxon>
        <taxon>Clostridiaceae</taxon>
        <taxon>Senegalia</taxon>
    </lineage>
</organism>
<reference evidence="3 4" key="1">
    <citation type="submission" date="2018-08" db="EMBL/GenBank/DDBJ databases">
        <title>Murine metabolic-syndrome-specific gut microbial biobank.</title>
        <authorList>
            <person name="Liu C."/>
        </authorList>
    </citation>
    <scope>NUCLEOTIDE SEQUENCE [LARGE SCALE GENOMIC DNA]</scope>
    <source>
        <strain evidence="3 4">583</strain>
    </source>
</reference>
<evidence type="ECO:0000259" key="2">
    <source>
        <dbReference type="Pfam" id="PF01881"/>
    </source>
</evidence>
<proteinExistence type="predicted"/>
<dbReference type="PANTHER" id="PTHR36984:SF3">
    <property type="entry name" value="CRISPR-ASSOCIATED ENDORIBONUCLEASE CAS6"/>
    <property type="match status" value="1"/>
</dbReference>
<dbReference type="Pfam" id="PF01881">
    <property type="entry name" value="Cas_Cas6_C"/>
    <property type="match status" value="1"/>
</dbReference>
<dbReference type="GO" id="GO:0051607">
    <property type="term" value="P:defense response to virus"/>
    <property type="evidence" value="ECO:0007669"/>
    <property type="project" value="UniProtKB-KW"/>
</dbReference>
<evidence type="ECO:0000313" key="3">
    <source>
        <dbReference type="EMBL" id="NBI06185.1"/>
    </source>
</evidence>
<feature type="domain" description="CRISPR associated protein Cas6 C-terminal" evidence="2">
    <location>
        <begin position="118"/>
        <end position="241"/>
    </location>
</feature>
<dbReference type="CDD" id="cd21140">
    <property type="entry name" value="Cas6_I-like"/>
    <property type="match status" value="1"/>
</dbReference>
<gene>
    <name evidence="3" type="primary">cas6</name>
    <name evidence="3" type="ORF">D3Z33_04835</name>
</gene>
<evidence type="ECO:0000313" key="4">
    <source>
        <dbReference type="Proteomes" id="UP000467132"/>
    </source>
</evidence>
<comment type="caution">
    <text evidence="3">The sequence shown here is derived from an EMBL/GenBank/DDBJ whole genome shotgun (WGS) entry which is preliminary data.</text>
</comment>
<sequence>MRFTVELELEKDRISKDKNRIILSLFKKAFSFYDKKYYKELYESKENKMKDFTFSLYMGSCTFLREEILIPEKKISLNFSTYNNKDGIMFYNSFLALKSKKINIQNNTITVKRINMVREKYITSNEVIFKTLSPIVVREHYGDNSKTWFHSLKDKKGQEVFKNNLKYQLEKELGKEALVDIKNIEFTPANTMKMVKVKNYGIEIHSNIGKIKIKAKPYILDCLYKSGASSLKSSGFGMLEIV</sequence>
<dbReference type="Proteomes" id="UP000467132">
    <property type="component" value="Unassembled WGS sequence"/>
</dbReference>
<dbReference type="PANTHER" id="PTHR36984">
    <property type="entry name" value="CRISPR-ASSOCIATED ENDORIBONUCLEASE CAS6 1"/>
    <property type="match status" value="1"/>
</dbReference>
<dbReference type="Gene3D" id="3.30.70.1900">
    <property type="match status" value="1"/>
</dbReference>
<dbReference type="InterPro" id="IPR010156">
    <property type="entry name" value="CRISPR-assoc_prot_Cas6"/>
</dbReference>
<evidence type="ECO:0000256" key="1">
    <source>
        <dbReference type="ARBA" id="ARBA00023118"/>
    </source>
</evidence>
<keyword evidence="1" id="KW-0051">Antiviral defense</keyword>
<dbReference type="RefSeq" id="WP_160196668.1">
    <property type="nucleotide sequence ID" value="NZ_QXXA01000005.1"/>
</dbReference>
<name>A0A845QUI7_9CLOT</name>